<feature type="compositionally biased region" description="Polar residues" evidence="3">
    <location>
        <begin position="463"/>
        <end position="474"/>
    </location>
</feature>
<protein>
    <recommendedName>
        <fullName evidence="4">Integrase catalytic domain-containing protein</fullName>
    </recommendedName>
</protein>
<dbReference type="Pfam" id="PF07727">
    <property type="entry name" value="RVT_2"/>
    <property type="match status" value="1"/>
</dbReference>
<dbReference type="Pfam" id="PF00665">
    <property type="entry name" value="rve"/>
    <property type="match status" value="1"/>
</dbReference>
<feature type="compositionally biased region" description="Polar residues" evidence="3">
    <location>
        <begin position="548"/>
        <end position="560"/>
    </location>
</feature>
<evidence type="ECO:0000259" key="4">
    <source>
        <dbReference type="PROSITE" id="PS50994"/>
    </source>
</evidence>
<dbReference type="InterPro" id="IPR039537">
    <property type="entry name" value="Retrotran_Ty1/copia-like"/>
</dbReference>
<dbReference type="Pfam" id="PF13976">
    <property type="entry name" value="gag_pre-integrs"/>
    <property type="match status" value="1"/>
</dbReference>
<dbReference type="InterPro" id="IPR001584">
    <property type="entry name" value="Integrase_cat-core"/>
</dbReference>
<feature type="compositionally biased region" description="Low complexity" evidence="3">
    <location>
        <begin position="476"/>
        <end position="506"/>
    </location>
</feature>
<dbReference type="InterPro" id="IPR036397">
    <property type="entry name" value="RNaseH_sf"/>
</dbReference>
<feature type="region of interest" description="Disordered" evidence="3">
    <location>
        <begin position="463"/>
        <end position="562"/>
    </location>
</feature>
<dbReference type="InterPro" id="IPR043502">
    <property type="entry name" value="DNA/RNA_pol_sf"/>
</dbReference>
<dbReference type="AlphaFoldDB" id="A0AA38SMH2"/>
<dbReference type="Proteomes" id="UP001172457">
    <property type="component" value="Chromosome 6"/>
</dbReference>
<dbReference type="GO" id="GO:0046872">
    <property type="term" value="F:metal ion binding"/>
    <property type="evidence" value="ECO:0007669"/>
    <property type="project" value="UniProtKB-KW"/>
</dbReference>
<proteinExistence type="predicted"/>
<dbReference type="SUPFAM" id="SSF56672">
    <property type="entry name" value="DNA/RNA polymerases"/>
    <property type="match status" value="1"/>
</dbReference>
<comment type="caution">
    <text evidence="5">The sequence shown here is derived from an EMBL/GenBank/DDBJ whole genome shotgun (WGS) entry which is preliminary data.</text>
</comment>
<organism evidence="5 6">
    <name type="scientific">Centaurea solstitialis</name>
    <name type="common">yellow star-thistle</name>
    <dbReference type="NCBI Taxonomy" id="347529"/>
    <lineage>
        <taxon>Eukaryota</taxon>
        <taxon>Viridiplantae</taxon>
        <taxon>Streptophyta</taxon>
        <taxon>Embryophyta</taxon>
        <taxon>Tracheophyta</taxon>
        <taxon>Spermatophyta</taxon>
        <taxon>Magnoliopsida</taxon>
        <taxon>eudicotyledons</taxon>
        <taxon>Gunneridae</taxon>
        <taxon>Pentapetalae</taxon>
        <taxon>asterids</taxon>
        <taxon>campanulids</taxon>
        <taxon>Asterales</taxon>
        <taxon>Asteraceae</taxon>
        <taxon>Carduoideae</taxon>
        <taxon>Cardueae</taxon>
        <taxon>Centaureinae</taxon>
        <taxon>Centaurea</taxon>
    </lineage>
</organism>
<dbReference type="GO" id="GO:0016787">
    <property type="term" value="F:hydrolase activity"/>
    <property type="evidence" value="ECO:0007669"/>
    <property type="project" value="UniProtKB-KW"/>
</dbReference>
<dbReference type="InterPro" id="IPR013103">
    <property type="entry name" value="RVT_2"/>
</dbReference>
<dbReference type="SUPFAM" id="SSF53098">
    <property type="entry name" value="Ribonuclease H-like"/>
    <property type="match status" value="1"/>
</dbReference>
<dbReference type="GO" id="GO:0003676">
    <property type="term" value="F:nucleic acid binding"/>
    <property type="evidence" value="ECO:0007669"/>
    <property type="project" value="InterPro"/>
</dbReference>
<dbReference type="EMBL" id="JARYMX010000006">
    <property type="protein sequence ID" value="KAJ9545399.1"/>
    <property type="molecule type" value="Genomic_DNA"/>
</dbReference>
<feature type="compositionally biased region" description="Polar residues" evidence="3">
    <location>
        <begin position="163"/>
        <end position="178"/>
    </location>
</feature>
<accession>A0AA38SMH2</accession>
<dbReference type="PANTHER" id="PTHR42648">
    <property type="entry name" value="TRANSPOSASE, PUTATIVE-RELATED"/>
    <property type="match status" value="1"/>
</dbReference>
<evidence type="ECO:0000313" key="6">
    <source>
        <dbReference type="Proteomes" id="UP001172457"/>
    </source>
</evidence>
<evidence type="ECO:0000256" key="1">
    <source>
        <dbReference type="ARBA" id="ARBA00022723"/>
    </source>
</evidence>
<dbReference type="PANTHER" id="PTHR42648:SF32">
    <property type="entry name" value="RIBONUCLEASE H-LIKE DOMAIN, GAG-PRE-INTEGRASE DOMAIN PROTEIN-RELATED"/>
    <property type="match status" value="1"/>
</dbReference>
<feature type="region of interest" description="Disordered" evidence="3">
    <location>
        <begin position="160"/>
        <end position="180"/>
    </location>
</feature>
<keyword evidence="2" id="KW-0378">Hydrolase</keyword>
<dbReference type="InterPro" id="IPR025724">
    <property type="entry name" value="GAG-pre-integrase_dom"/>
</dbReference>
<keyword evidence="1" id="KW-0479">Metal-binding</keyword>
<dbReference type="Gene3D" id="3.30.420.10">
    <property type="entry name" value="Ribonuclease H-like superfamily/Ribonuclease H"/>
    <property type="match status" value="1"/>
</dbReference>
<sequence length="955" mass="107453">MSVLCLLWKGAVAGQPFGSAIGMPPDCCRNAEGRYIIKVVRYVEGLGYNMFSSSQFCDNGYWVKQFQYGSDVNDEDNNVDLYSTVFSSIPQTHPQFEAISDPRNAICLLAKASKENSWLWHRRLCHQNFKGMNKLVSKNLVKGLPETRLSKDTLCPACEQGKMTRSSHPPRMDTNSKNPLDMIHMDLCGPTRTESLARKKYMLVLVDKFSRFTWLEFLRAKSDAADRIIAFIKRIQVLLGRRVKKLRSDNGTEFRNAKLQSFLEDVGISHNFSAVRTPQQNGVVERKNRTLVEAARSMMAHSGVPQSFWAEAVSTACYTQNQTLIVMRTGKTAYEMVEQRKPNIDYFRVFGCKCYVLNDRDDLEKFEPKSDESIFIGYSHNSKAYRVFNKRTRTILESSNVDFSETETYSVASPSNVNASFPELFTAPPSTDSSTNFSALDFLDLADYDLPTLTGPIVVPAHTGSTSTSVTSDAFVTEPSSSTSTNSVTPESAVSPPETSSAASPEPVREQTPHPVLAPIPEEAPLPSPSSAQRTYAQVVREPRLEATPQNNLEAGSSSRNQREVFAVEDENDATNNQQAYTRSSKNVENLILFGGFLSEFEPTDVSQALTDPDWVLAMQEELAEFERNKVWRLVTRPWGNGFSGTRKTRMTSSSGTKPDWLPKAIQEGIDYDETFAPVARIEAIRIFVAYAAHKNMTVYQMDVKCAFLNGILQEEVYVEQPEGFVDPRFPDHVYVLDKALYGLKQAPRAWYETLTDYLLGKGTIDPTLFLKKSGSDLIIVQIYVDDIIFASTKPEMCQEFENTMKSQFKMSMMGELTFFLGLQVRQRPDGIFISQAKYVQDLLKRFDSVKTYRAIIGSLLYLTASRPDIVFSTGVCARFQCDPRDSHLSAVKRILRYLKGTPDFGLWYPKDSGFELIAYTDSDHAGCKFNRKSTSGACQFLGDKLVSWSSRKQN</sequence>
<dbReference type="PROSITE" id="PS50994">
    <property type="entry name" value="INTEGRASE"/>
    <property type="match status" value="1"/>
</dbReference>
<evidence type="ECO:0000256" key="3">
    <source>
        <dbReference type="SAM" id="MobiDB-lite"/>
    </source>
</evidence>
<keyword evidence="6" id="KW-1185">Reference proteome</keyword>
<name>A0AA38SMH2_9ASTR</name>
<evidence type="ECO:0000256" key="2">
    <source>
        <dbReference type="ARBA" id="ARBA00022801"/>
    </source>
</evidence>
<feature type="domain" description="Integrase catalytic" evidence="4">
    <location>
        <begin position="175"/>
        <end position="341"/>
    </location>
</feature>
<feature type="compositionally biased region" description="Pro residues" evidence="3">
    <location>
        <begin position="516"/>
        <end position="528"/>
    </location>
</feature>
<gene>
    <name evidence="5" type="ORF">OSB04_025106</name>
</gene>
<reference evidence="5" key="1">
    <citation type="submission" date="2023-03" db="EMBL/GenBank/DDBJ databases">
        <title>Chromosome-scale reference genome and RAD-based genetic map of yellow starthistle (Centaurea solstitialis) reveal putative structural variation and QTLs associated with invader traits.</title>
        <authorList>
            <person name="Reatini B."/>
            <person name="Cang F.A."/>
            <person name="Jiang Q."/>
            <person name="Mckibben M.T.W."/>
            <person name="Barker M.S."/>
            <person name="Rieseberg L.H."/>
            <person name="Dlugosch K.M."/>
        </authorList>
    </citation>
    <scope>NUCLEOTIDE SEQUENCE</scope>
    <source>
        <strain evidence="5">CAN-66</strain>
        <tissue evidence="5">Leaf</tissue>
    </source>
</reference>
<dbReference type="Pfam" id="PF25597">
    <property type="entry name" value="SH3_retrovirus"/>
    <property type="match status" value="1"/>
</dbReference>
<dbReference type="InterPro" id="IPR012337">
    <property type="entry name" value="RNaseH-like_sf"/>
</dbReference>
<evidence type="ECO:0000313" key="5">
    <source>
        <dbReference type="EMBL" id="KAJ9545399.1"/>
    </source>
</evidence>
<dbReference type="InterPro" id="IPR057670">
    <property type="entry name" value="SH3_retrovirus"/>
</dbReference>
<dbReference type="GO" id="GO:0015074">
    <property type="term" value="P:DNA integration"/>
    <property type="evidence" value="ECO:0007669"/>
    <property type="project" value="InterPro"/>
</dbReference>